<dbReference type="AlphaFoldDB" id="A0A2H0V6Z8"/>
<gene>
    <name evidence="1" type="ORF">COT95_02010</name>
</gene>
<proteinExistence type="predicted"/>
<protein>
    <submittedName>
        <fullName evidence="1">Ribonuclease Y</fullName>
    </submittedName>
</protein>
<dbReference type="EMBL" id="PFAN01000100">
    <property type="protein sequence ID" value="PIR94832.1"/>
    <property type="molecule type" value="Genomic_DNA"/>
</dbReference>
<evidence type="ECO:0000313" key="2">
    <source>
        <dbReference type="Proteomes" id="UP000228614"/>
    </source>
</evidence>
<name>A0A2H0V6Z8_9BACT</name>
<dbReference type="Proteomes" id="UP000228614">
    <property type="component" value="Unassembled WGS sequence"/>
</dbReference>
<dbReference type="SUPFAM" id="SSF109604">
    <property type="entry name" value="HD-domain/PDEase-like"/>
    <property type="match status" value="1"/>
</dbReference>
<reference evidence="2" key="1">
    <citation type="submission" date="2017-09" db="EMBL/GenBank/DDBJ databases">
        <title>Depth-based differentiation of microbial function through sediment-hosted aquifers and enrichment of novel symbionts in the deep terrestrial subsurface.</title>
        <authorList>
            <person name="Probst A.J."/>
            <person name="Ladd B."/>
            <person name="Jarett J.K."/>
            <person name="Geller-Mcgrath D.E."/>
            <person name="Sieber C.M.K."/>
            <person name="Emerson J.B."/>
            <person name="Anantharaman K."/>
            <person name="Thomas B.C."/>
            <person name="Malmstrom R."/>
            <person name="Stieglmeier M."/>
            <person name="Klingl A."/>
            <person name="Woyke T."/>
            <person name="Ryan C.M."/>
            <person name="Banfield J.F."/>
        </authorList>
    </citation>
    <scope>NUCLEOTIDE SEQUENCE [LARGE SCALE GENOMIC DNA]</scope>
</reference>
<sequence>QGTHPEIGANIAKKFNLPQELINPILTHHDDKPADLISVIVKVADAISGARPGARKDSLENYLQRLEELERVATSFAGIEKAYAIQAGREVRVFVEPDKIDDFKAFQLAKDIAKKIEGELKYPGEIKVNVIREMRCIEYAR</sequence>
<dbReference type="Gene3D" id="1.10.3210.10">
    <property type="entry name" value="Hypothetical protein af1432"/>
    <property type="match status" value="1"/>
</dbReference>
<feature type="non-terminal residue" evidence="1">
    <location>
        <position position="1"/>
    </location>
</feature>
<evidence type="ECO:0000313" key="1">
    <source>
        <dbReference type="EMBL" id="PIR94832.1"/>
    </source>
</evidence>
<organism evidence="1 2">
    <name type="scientific">Candidatus Falkowbacteria bacterium CG10_big_fil_rev_8_21_14_0_10_37_6</name>
    <dbReference type="NCBI Taxonomy" id="1974563"/>
    <lineage>
        <taxon>Bacteria</taxon>
        <taxon>Candidatus Falkowiibacteriota</taxon>
    </lineage>
</organism>
<comment type="caution">
    <text evidence="1">The sequence shown here is derived from an EMBL/GenBank/DDBJ whole genome shotgun (WGS) entry which is preliminary data.</text>
</comment>
<accession>A0A2H0V6Z8</accession>